<dbReference type="Pfam" id="PF04519">
    <property type="entry name" value="Bactofilin"/>
    <property type="match status" value="1"/>
</dbReference>
<comment type="similarity">
    <text evidence="1">Belongs to the bactofilin family.</text>
</comment>
<dbReference type="RefSeq" id="WP_166932494.1">
    <property type="nucleotide sequence ID" value="NZ_BAAADD010000002.1"/>
</dbReference>
<dbReference type="InterPro" id="IPR007607">
    <property type="entry name" value="BacA/B"/>
</dbReference>
<evidence type="ECO:0000256" key="1">
    <source>
        <dbReference type="ARBA" id="ARBA00044755"/>
    </source>
</evidence>
<proteinExistence type="inferred from homology"/>
<protein>
    <submittedName>
        <fullName evidence="3">Polymer-forming cytoskeletal protein</fullName>
    </submittedName>
</protein>
<sequence>MSSMFTRNDKGPETPPAPAAKPGERTEPAPTPQATAEPVKRPLASAQPIAAASPRGVSVISRALKITGQLESSEDIQIEGEVNGDVRAAVVRVGAGAKVNGTVSGEEVELSGTIEGKIEAKKVVLTSSAHMEGDIVHQDIAIQSGAYIAGRLQPEYGKTNVQPLKAKAE</sequence>
<accession>A0ABN1EBC9</accession>
<comment type="caution">
    <text evidence="3">The sequence shown here is derived from an EMBL/GenBank/DDBJ whole genome shotgun (WGS) entry which is preliminary data.</text>
</comment>
<keyword evidence="4" id="KW-1185">Reference proteome</keyword>
<feature type="region of interest" description="Disordered" evidence="2">
    <location>
        <begin position="1"/>
        <end position="53"/>
    </location>
</feature>
<dbReference type="PANTHER" id="PTHR35024:SF4">
    <property type="entry name" value="POLYMER-FORMING CYTOSKELETAL PROTEIN"/>
    <property type="match status" value="1"/>
</dbReference>
<name>A0ABN1EBC9_9PROT</name>
<organism evidence="3 4">
    <name type="scientific">Rhizomicrobium electricum</name>
    <dbReference type="NCBI Taxonomy" id="480070"/>
    <lineage>
        <taxon>Bacteria</taxon>
        <taxon>Pseudomonadati</taxon>
        <taxon>Pseudomonadota</taxon>
        <taxon>Alphaproteobacteria</taxon>
        <taxon>Micropepsales</taxon>
        <taxon>Micropepsaceae</taxon>
        <taxon>Rhizomicrobium</taxon>
    </lineage>
</organism>
<evidence type="ECO:0000313" key="4">
    <source>
        <dbReference type="Proteomes" id="UP001499951"/>
    </source>
</evidence>
<evidence type="ECO:0000313" key="3">
    <source>
        <dbReference type="EMBL" id="GAA0563013.1"/>
    </source>
</evidence>
<reference evidence="3 4" key="1">
    <citation type="journal article" date="2019" name="Int. J. Syst. Evol. Microbiol.">
        <title>The Global Catalogue of Microorganisms (GCM) 10K type strain sequencing project: providing services to taxonomists for standard genome sequencing and annotation.</title>
        <authorList>
            <consortium name="The Broad Institute Genomics Platform"/>
            <consortium name="The Broad Institute Genome Sequencing Center for Infectious Disease"/>
            <person name="Wu L."/>
            <person name="Ma J."/>
        </authorList>
    </citation>
    <scope>NUCLEOTIDE SEQUENCE [LARGE SCALE GENOMIC DNA]</scope>
    <source>
        <strain evidence="3 4">JCM 15089</strain>
    </source>
</reference>
<dbReference type="Proteomes" id="UP001499951">
    <property type="component" value="Unassembled WGS sequence"/>
</dbReference>
<evidence type="ECO:0000256" key="2">
    <source>
        <dbReference type="SAM" id="MobiDB-lite"/>
    </source>
</evidence>
<dbReference type="EMBL" id="BAAADD010000002">
    <property type="protein sequence ID" value="GAA0563013.1"/>
    <property type="molecule type" value="Genomic_DNA"/>
</dbReference>
<dbReference type="PANTHER" id="PTHR35024">
    <property type="entry name" value="HYPOTHETICAL CYTOSOLIC PROTEIN"/>
    <property type="match status" value="1"/>
</dbReference>
<gene>
    <name evidence="3" type="ORF">GCM10008942_09310</name>
</gene>